<protein>
    <submittedName>
        <fullName evidence="2">Uncharacterized protein</fullName>
    </submittedName>
</protein>
<feature type="region of interest" description="Disordered" evidence="1">
    <location>
        <begin position="1"/>
        <end position="25"/>
    </location>
</feature>
<evidence type="ECO:0000256" key="1">
    <source>
        <dbReference type="SAM" id="MobiDB-lite"/>
    </source>
</evidence>
<dbReference type="AlphaFoldDB" id="A0AAD7WBR0"/>
<keyword evidence="3" id="KW-1185">Reference proteome</keyword>
<dbReference type="EMBL" id="JAINUG010000165">
    <property type="protein sequence ID" value="KAJ8390838.1"/>
    <property type="molecule type" value="Genomic_DNA"/>
</dbReference>
<proteinExistence type="predicted"/>
<accession>A0AAD7WBR0</accession>
<gene>
    <name evidence="2" type="ORF">AAFF_G00099700</name>
</gene>
<comment type="caution">
    <text evidence="2">The sequence shown here is derived from an EMBL/GenBank/DDBJ whole genome shotgun (WGS) entry which is preliminary data.</text>
</comment>
<organism evidence="2 3">
    <name type="scientific">Aldrovandia affinis</name>
    <dbReference type="NCBI Taxonomy" id="143900"/>
    <lineage>
        <taxon>Eukaryota</taxon>
        <taxon>Metazoa</taxon>
        <taxon>Chordata</taxon>
        <taxon>Craniata</taxon>
        <taxon>Vertebrata</taxon>
        <taxon>Euteleostomi</taxon>
        <taxon>Actinopterygii</taxon>
        <taxon>Neopterygii</taxon>
        <taxon>Teleostei</taxon>
        <taxon>Notacanthiformes</taxon>
        <taxon>Halosauridae</taxon>
        <taxon>Aldrovandia</taxon>
    </lineage>
</organism>
<feature type="region of interest" description="Disordered" evidence="1">
    <location>
        <begin position="50"/>
        <end position="102"/>
    </location>
</feature>
<reference evidence="2" key="1">
    <citation type="journal article" date="2023" name="Science">
        <title>Genome structures resolve the early diversification of teleost fishes.</title>
        <authorList>
            <person name="Parey E."/>
            <person name="Louis A."/>
            <person name="Montfort J."/>
            <person name="Bouchez O."/>
            <person name="Roques C."/>
            <person name="Iampietro C."/>
            <person name="Lluch J."/>
            <person name="Castinel A."/>
            <person name="Donnadieu C."/>
            <person name="Desvignes T."/>
            <person name="Floi Bucao C."/>
            <person name="Jouanno E."/>
            <person name="Wen M."/>
            <person name="Mejri S."/>
            <person name="Dirks R."/>
            <person name="Jansen H."/>
            <person name="Henkel C."/>
            <person name="Chen W.J."/>
            <person name="Zahm M."/>
            <person name="Cabau C."/>
            <person name="Klopp C."/>
            <person name="Thompson A.W."/>
            <person name="Robinson-Rechavi M."/>
            <person name="Braasch I."/>
            <person name="Lecointre G."/>
            <person name="Bobe J."/>
            <person name="Postlethwait J.H."/>
            <person name="Berthelot C."/>
            <person name="Roest Crollius H."/>
            <person name="Guiguen Y."/>
        </authorList>
    </citation>
    <scope>NUCLEOTIDE SEQUENCE</scope>
    <source>
        <strain evidence="2">NC1722</strain>
    </source>
</reference>
<evidence type="ECO:0000313" key="3">
    <source>
        <dbReference type="Proteomes" id="UP001221898"/>
    </source>
</evidence>
<sequence length="102" mass="10449">MSLAHVSTVVPCGPATVQPRSSSGRPCSCAATGLWAPELIGTLAAHKSSPLRASLGGKRGPPPTRNVLLRPTGGSARSRTKRVTVEQPNKASGEPGPQMLSL</sequence>
<evidence type="ECO:0000313" key="2">
    <source>
        <dbReference type="EMBL" id="KAJ8390838.1"/>
    </source>
</evidence>
<name>A0AAD7WBR0_9TELE</name>
<dbReference type="Proteomes" id="UP001221898">
    <property type="component" value="Unassembled WGS sequence"/>
</dbReference>